<feature type="transmembrane region" description="Helical" evidence="12">
    <location>
        <begin position="262"/>
        <end position="284"/>
    </location>
</feature>
<keyword evidence="7 12" id="KW-1133">Transmembrane helix</keyword>
<evidence type="ECO:0000256" key="3">
    <source>
        <dbReference type="ARBA" id="ARBA00022475"/>
    </source>
</evidence>
<evidence type="ECO:0000256" key="9">
    <source>
        <dbReference type="ARBA" id="ARBA00023136"/>
    </source>
</evidence>
<evidence type="ECO:0000256" key="1">
    <source>
        <dbReference type="ARBA" id="ARBA00004651"/>
    </source>
</evidence>
<dbReference type="Gene3D" id="1.20.1070.10">
    <property type="entry name" value="Rhodopsin 7-helix transmembrane proteins"/>
    <property type="match status" value="1"/>
</dbReference>
<evidence type="ECO:0000313" key="15">
    <source>
        <dbReference type="Proteomes" id="UP000261420"/>
    </source>
</evidence>
<organism evidence="14 15">
    <name type="scientific">Seriola dumerili</name>
    <name type="common">Greater amberjack</name>
    <name type="synonym">Caranx dumerili</name>
    <dbReference type="NCBI Taxonomy" id="41447"/>
    <lineage>
        <taxon>Eukaryota</taxon>
        <taxon>Metazoa</taxon>
        <taxon>Chordata</taxon>
        <taxon>Craniata</taxon>
        <taxon>Vertebrata</taxon>
        <taxon>Euteleostomi</taxon>
        <taxon>Actinopterygii</taxon>
        <taxon>Neopterygii</taxon>
        <taxon>Teleostei</taxon>
        <taxon>Neoteleostei</taxon>
        <taxon>Acanthomorphata</taxon>
        <taxon>Carangaria</taxon>
        <taxon>Carangiformes</taxon>
        <taxon>Carangidae</taxon>
        <taxon>Seriola</taxon>
    </lineage>
</organism>
<sequence length="331" mass="36425">MSNTMEQDEDETLVGMGLRVSVSPTQLSFYVILVTLGILGNAIVIGVIGKSVFMDRVGGRNSDIIIINMALSNVLVSVMRNTLLVISDMGLELYSSKEWCQFLMGVWVWLRSVNVWSTLFLSAFHLQTLRRVAPTIGNVHGPRGAPKLLLSLGFIWLLNFIYSIPAYVFSTNGGVNTTETLMLVSSTTRPLLGCVWNFPSSHSGLAYATTSMVIHESVPIILMAFTNLGSLYTLYTHGSTRSTVQDAPVIKRVPAERRAAKVILGLIMLFIASWGTSIISVNYYNYNRGGAAEFLLVIARFANIIFIAMSPVVLAVGHRRLRSFVKSLLSH</sequence>
<evidence type="ECO:0000256" key="5">
    <source>
        <dbReference type="ARBA" id="ARBA00022606"/>
    </source>
</evidence>
<feature type="transmembrane region" description="Helical" evidence="12">
    <location>
        <begin position="296"/>
        <end position="317"/>
    </location>
</feature>
<comment type="subcellular location">
    <subcellularLocation>
        <location evidence="1 12">Cell membrane</location>
        <topology evidence="1 12">Multi-pass membrane protein</topology>
    </subcellularLocation>
</comment>
<evidence type="ECO:0000256" key="8">
    <source>
        <dbReference type="ARBA" id="ARBA00023040"/>
    </source>
</evidence>
<dbReference type="GO" id="GO:0019236">
    <property type="term" value="P:response to pheromone"/>
    <property type="evidence" value="ECO:0007669"/>
    <property type="project" value="UniProtKB-KW"/>
</dbReference>
<reference evidence="14" key="2">
    <citation type="submission" date="2025-09" db="UniProtKB">
        <authorList>
            <consortium name="Ensembl"/>
        </authorList>
    </citation>
    <scope>IDENTIFICATION</scope>
</reference>
<feature type="transmembrane region" description="Helical" evidence="12">
    <location>
        <begin position="65"/>
        <end position="86"/>
    </location>
</feature>
<reference evidence="14" key="1">
    <citation type="submission" date="2025-08" db="UniProtKB">
        <authorList>
            <consortium name="Ensembl"/>
        </authorList>
    </citation>
    <scope>IDENTIFICATION</scope>
</reference>
<dbReference type="InterPro" id="IPR004072">
    <property type="entry name" value="Vmron_rcpt_1"/>
</dbReference>
<dbReference type="PANTHER" id="PTHR11394">
    <property type="entry name" value="TASTE RECEPTOR TYPE 2"/>
    <property type="match status" value="1"/>
</dbReference>
<keyword evidence="11 12" id="KW-0807">Transducer</keyword>
<dbReference type="GeneID" id="111222084"/>
<accession>A0A3B4U0D3</accession>
<dbReference type="PRINTS" id="PR00237">
    <property type="entry name" value="GPCRRHODOPSN"/>
</dbReference>
<proteinExistence type="inferred from homology"/>
<feature type="domain" description="G-protein coupled receptors family 1 profile" evidence="13">
    <location>
        <begin position="40"/>
        <end position="314"/>
    </location>
</feature>
<dbReference type="Pfam" id="PF03402">
    <property type="entry name" value="V1R"/>
    <property type="match status" value="1"/>
</dbReference>
<dbReference type="CDD" id="cd00637">
    <property type="entry name" value="7tm_classA_rhodopsin-like"/>
    <property type="match status" value="1"/>
</dbReference>
<keyword evidence="8 12" id="KW-0297">G-protein coupled receptor</keyword>
<feature type="transmembrane region" description="Helical" evidence="12">
    <location>
        <begin position="27"/>
        <end position="53"/>
    </location>
</feature>
<dbReference type="GO" id="GO:0005886">
    <property type="term" value="C:plasma membrane"/>
    <property type="evidence" value="ECO:0007669"/>
    <property type="project" value="UniProtKB-SubCell"/>
</dbReference>
<dbReference type="Ensembl" id="ENSSDUT00000012234.1">
    <property type="protein sequence ID" value="ENSSDUP00000012016.1"/>
    <property type="gene ID" value="ENSSDUG00000008744.1"/>
</dbReference>
<keyword evidence="5" id="KW-0716">Sensory transduction</keyword>
<evidence type="ECO:0000256" key="12">
    <source>
        <dbReference type="RuleBase" id="RU364061"/>
    </source>
</evidence>
<dbReference type="InterPro" id="IPR017452">
    <property type="entry name" value="GPCR_Rhodpsn_7TM"/>
</dbReference>
<evidence type="ECO:0000256" key="2">
    <source>
        <dbReference type="ARBA" id="ARBA00010663"/>
    </source>
</evidence>
<dbReference type="PROSITE" id="PS50262">
    <property type="entry name" value="G_PROTEIN_RECEP_F1_2"/>
    <property type="match status" value="1"/>
</dbReference>
<name>A0A3B4U0D3_SERDU</name>
<keyword evidence="4 12" id="KW-0589">Pheromone response</keyword>
<evidence type="ECO:0000256" key="7">
    <source>
        <dbReference type="ARBA" id="ARBA00022989"/>
    </source>
</evidence>
<dbReference type="Proteomes" id="UP000261420">
    <property type="component" value="Unplaced"/>
</dbReference>
<keyword evidence="15" id="KW-1185">Reference proteome</keyword>
<keyword evidence="3 12" id="KW-1003">Cell membrane</keyword>
<dbReference type="KEGG" id="sdu:111222084"/>
<evidence type="ECO:0000256" key="4">
    <source>
        <dbReference type="ARBA" id="ARBA00022507"/>
    </source>
</evidence>
<dbReference type="InterPro" id="IPR000276">
    <property type="entry name" value="GPCR_Rhodpsn"/>
</dbReference>
<evidence type="ECO:0000256" key="10">
    <source>
        <dbReference type="ARBA" id="ARBA00023170"/>
    </source>
</evidence>
<keyword evidence="10 12" id="KW-0675">Receptor</keyword>
<keyword evidence="9 12" id="KW-0472">Membrane</keyword>
<dbReference type="PANTHER" id="PTHR11394:SF137">
    <property type="entry name" value="C-X-C CHEMOKINE RECEPTOR TYPE 3 ISOFORM X1-RELATED"/>
    <property type="match status" value="1"/>
</dbReference>
<protein>
    <recommendedName>
        <fullName evidence="12">Vomeronasal type-1 receptor</fullName>
    </recommendedName>
</protein>
<evidence type="ECO:0000256" key="6">
    <source>
        <dbReference type="ARBA" id="ARBA00022692"/>
    </source>
</evidence>
<evidence type="ECO:0000313" key="14">
    <source>
        <dbReference type="Ensembl" id="ENSSDUP00000012016.1"/>
    </source>
</evidence>
<dbReference type="SUPFAM" id="SSF81321">
    <property type="entry name" value="Family A G protein-coupled receptor-like"/>
    <property type="match status" value="1"/>
</dbReference>
<dbReference type="AlphaFoldDB" id="A0A3B4U0D3"/>
<dbReference type="GO" id="GO:0016503">
    <property type="term" value="F:pheromone receptor activity"/>
    <property type="evidence" value="ECO:0007669"/>
    <property type="project" value="InterPro"/>
</dbReference>
<dbReference type="OMA" id="FCQLLMG"/>
<comment type="similarity">
    <text evidence="2 12">Belongs to the G-protein coupled receptor 1 family.</text>
</comment>
<evidence type="ECO:0000256" key="11">
    <source>
        <dbReference type="ARBA" id="ARBA00023224"/>
    </source>
</evidence>
<dbReference type="GeneTree" id="ENSGT00650000093633"/>
<dbReference type="RefSeq" id="XP_022601368.1">
    <property type="nucleotide sequence ID" value="XM_022745647.1"/>
</dbReference>
<keyword evidence="6 12" id="KW-0812">Transmembrane</keyword>
<dbReference type="STRING" id="41447.ENSSDUP00000012016"/>
<feature type="transmembrane region" description="Helical" evidence="12">
    <location>
        <begin position="106"/>
        <end position="127"/>
    </location>
</feature>
<feature type="transmembrane region" description="Helical" evidence="12">
    <location>
        <begin position="148"/>
        <end position="169"/>
    </location>
</feature>
<evidence type="ECO:0000259" key="13">
    <source>
        <dbReference type="PROSITE" id="PS50262"/>
    </source>
</evidence>